<dbReference type="Pfam" id="PF04390">
    <property type="entry name" value="LptE"/>
    <property type="match status" value="1"/>
</dbReference>
<dbReference type="EMBL" id="SWBO01000001">
    <property type="protein sequence ID" value="TKC03389.1"/>
    <property type="molecule type" value="Genomic_DNA"/>
</dbReference>
<protein>
    <recommendedName>
        <fullName evidence="4">Lipopolysaccharide assembly protein</fullName>
    </recommendedName>
</protein>
<proteinExistence type="predicted"/>
<gene>
    <name evidence="2" type="ORF">FA045_02130</name>
</gene>
<sequence length="170" mass="18893">MKKLILILTVFALSALSGCGYKFNGASTTGLKTVRVQLFENNAPLVIPTLSNVFTEDLKERIRTQSRLTLTQNEADVVFEGRITGYDIKPIAIQDNSAPIAGANRLTITVAVKYTNNTEFKESKSFEQSFTAFEDFSLAGQSLEAQQARLIKAVNFKLTENIFNQAFAQW</sequence>
<feature type="signal peptide" evidence="1">
    <location>
        <begin position="1"/>
        <end position="22"/>
    </location>
</feature>
<dbReference type="GO" id="GO:0019867">
    <property type="term" value="C:outer membrane"/>
    <property type="evidence" value="ECO:0007669"/>
    <property type="project" value="InterPro"/>
</dbReference>
<dbReference type="RefSeq" id="WP_136873956.1">
    <property type="nucleotide sequence ID" value="NZ_SWBO01000001.1"/>
</dbReference>
<comment type="caution">
    <text evidence="2">The sequence shown here is derived from an EMBL/GenBank/DDBJ whole genome shotgun (WGS) entry which is preliminary data.</text>
</comment>
<keyword evidence="3" id="KW-1185">Reference proteome</keyword>
<evidence type="ECO:0000313" key="2">
    <source>
        <dbReference type="EMBL" id="TKC03389.1"/>
    </source>
</evidence>
<accession>A0A4U1CAA0</accession>
<evidence type="ECO:0000313" key="3">
    <source>
        <dbReference type="Proteomes" id="UP000310477"/>
    </source>
</evidence>
<dbReference type="OrthoDB" id="9790776at2"/>
<keyword evidence="1" id="KW-0732">Signal</keyword>
<dbReference type="InterPro" id="IPR007485">
    <property type="entry name" value="LPS_assembly_LptE"/>
</dbReference>
<feature type="chain" id="PRO_5020427154" description="Lipopolysaccharide assembly protein" evidence="1">
    <location>
        <begin position="23"/>
        <end position="170"/>
    </location>
</feature>
<evidence type="ECO:0008006" key="4">
    <source>
        <dbReference type="Google" id="ProtNLM"/>
    </source>
</evidence>
<dbReference type="PROSITE" id="PS51257">
    <property type="entry name" value="PROKAR_LIPOPROTEIN"/>
    <property type="match status" value="1"/>
</dbReference>
<dbReference type="Proteomes" id="UP000310477">
    <property type="component" value="Unassembled WGS sequence"/>
</dbReference>
<dbReference type="AlphaFoldDB" id="A0A4U1CAA0"/>
<name>A0A4U1CAA0_9SPHI</name>
<evidence type="ECO:0000256" key="1">
    <source>
        <dbReference type="SAM" id="SignalP"/>
    </source>
</evidence>
<dbReference type="GO" id="GO:0043165">
    <property type="term" value="P:Gram-negative-bacterium-type cell outer membrane assembly"/>
    <property type="evidence" value="ECO:0007669"/>
    <property type="project" value="InterPro"/>
</dbReference>
<organism evidence="2 3">
    <name type="scientific">Pedobacter cryotolerans</name>
    <dbReference type="NCBI Taxonomy" id="2571270"/>
    <lineage>
        <taxon>Bacteria</taxon>
        <taxon>Pseudomonadati</taxon>
        <taxon>Bacteroidota</taxon>
        <taxon>Sphingobacteriia</taxon>
        <taxon>Sphingobacteriales</taxon>
        <taxon>Sphingobacteriaceae</taxon>
        <taxon>Pedobacter</taxon>
    </lineage>
</organism>
<reference evidence="2 3" key="1">
    <citation type="submission" date="2019-04" db="EMBL/GenBank/DDBJ databases">
        <title>Pedobacter sp. AR-2-6 sp. nov., isolated from Arctic soil.</title>
        <authorList>
            <person name="Dahal R.H."/>
            <person name="Kim D.-U."/>
        </authorList>
    </citation>
    <scope>NUCLEOTIDE SEQUENCE [LARGE SCALE GENOMIC DNA]</scope>
    <source>
        <strain evidence="2 3">AR-2-6</strain>
    </source>
</reference>